<evidence type="ECO:0000313" key="2">
    <source>
        <dbReference type="EMBL" id="HAT3896854.1"/>
    </source>
</evidence>
<proteinExistence type="predicted"/>
<name>A0A0P8JWA6_CITFR</name>
<accession>A0A0P8JWA6</accession>
<evidence type="ECO:0000256" key="1">
    <source>
        <dbReference type="SAM" id="MobiDB-lite"/>
    </source>
</evidence>
<dbReference type="EMBL" id="DACSXJ010000005">
    <property type="protein sequence ID" value="HAT3896854.1"/>
    <property type="molecule type" value="Genomic_DNA"/>
</dbReference>
<feature type="region of interest" description="Disordered" evidence="1">
    <location>
        <begin position="96"/>
        <end position="137"/>
    </location>
</feature>
<gene>
    <name evidence="3" type="ORF">AN672_24995</name>
    <name evidence="2" type="ORF">I9Y29_001265</name>
</gene>
<reference evidence="2" key="3">
    <citation type="journal article" date="2018" name="Genome Biol.">
        <title>SKESA: strategic k-mer extension for scrupulous assemblies.</title>
        <authorList>
            <person name="Souvorov A."/>
            <person name="Agarwala R."/>
            <person name="Lipman D.J."/>
        </authorList>
    </citation>
    <scope>NUCLEOTIDE SEQUENCE</scope>
    <source>
        <strain evidence="2">O50</strain>
    </source>
</reference>
<dbReference type="Pfam" id="PF10748">
    <property type="entry name" value="HofP"/>
    <property type="match status" value="1"/>
</dbReference>
<dbReference type="RefSeq" id="WP_057064802.1">
    <property type="nucleotide sequence ID" value="NZ_CABDWZ010000001.1"/>
</dbReference>
<dbReference type="InterPro" id="IPR019684">
    <property type="entry name" value="HofP"/>
</dbReference>
<reference evidence="2" key="4">
    <citation type="submission" date="2020-09" db="EMBL/GenBank/DDBJ databases">
        <authorList>
            <consortium name="NCBI Pathogen Detection Project"/>
        </authorList>
    </citation>
    <scope>NUCLEOTIDE SEQUENCE</scope>
    <source>
        <strain evidence="2">O50</strain>
    </source>
</reference>
<evidence type="ECO:0000313" key="3">
    <source>
        <dbReference type="EMBL" id="KPR48860.1"/>
    </source>
</evidence>
<feature type="compositionally biased region" description="Basic and acidic residues" evidence="1">
    <location>
        <begin position="120"/>
        <end position="137"/>
    </location>
</feature>
<comment type="caution">
    <text evidence="2">The sequence shown here is derived from an EMBL/GenBank/DDBJ whole genome shotgun (WGS) entry which is preliminary data.</text>
</comment>
<protein>
    <submittedName>
        <fullName evidence="3">DNA utilization protein HofP</fullName>
    </submittedName>
    <submittedName>
        <fullName evidence="2">DUF2531 family protein</fullName>
    </submittedName>
</protein>
<evidence type="ECO:0000313" key="4">
    <source>
        <dbReference type="Proteomes" id="UP000050520"/>
    </source>
</evidence>
<dbReference type="Proteomes" id="UP000855471">
    <property type="component" value="Unassembled WGS sequence"/>
</dbReference>
<dbReference type="Proteomes" id="UP000050520">
    <property type="component" value="Unassembled WGS sequence"/>
</dbReference>
<sequence length="137" mass="15603">MMVERWLLACISVLMLTGMRNPFLPPEDRCQIAELSTWRFQGMVSQGTRPIGIVQDSQKKWRRVKRNDVLKNGWTIVQITAQNITLDTEKNCEPPRWQWQRQGAVNEAMDSVDSNGTGGRDNERAGDETAKRDAGGR</sequence>
<dbReference type="EMBL" id="LJEB01000148">
    <property type="protein sequence ID" value="KPR48860.1"/>
    <property type="molecule type" value="Genomic_DNA"/>
</dbReference>
<organism evidence="2">
    <name type="scientific">Citrobacter freundii</name>
    <dbReference type="NCBI Taxonomy" id="546"/>
    <lineage>
        <taxon>Bacteria</taxon>
        <taxon>Pseudomonadati</taxon>
        <taxon>Pseudomonadota</taxon>
        <taxon>Gammaproteobacteria</taxon>
        <taxon>Enterobacterales</taxon>
        <taxon>Enterobacteriaceae</taxon>
        <taxon>Citrobacter</taxon>
        <taxon>Citrobacter freundii complex</taxon>
    </lineage>
</organism>
<reference evidence="4" key="1">
    <citation type="submission" date="2015-09" db="EMBL/GenBank/DDBJ databases">
        <title>Prevalence of NDMs in South Africa.</title>
        <authorList>
            <person name="Osei Sekyere J."/>
            <person name="Govinden U."/>
            <person name="Essack S."/>
            <person name="Haldorsen B."/>
            <person name="Samuelsen O."/>
            <person name="Aasnaes B."/>
            <person name="Sundsfjord A."/>
        </authorList>
    </citation>
    <scope>NUCLEOTIDE SEQUENCE [LARGE SCALE GENOMIC DNA]</scope>
    <source>
        <strain evidence="4">ST62:944112508</strain>
    </source>
</reference>
<dbReference type="AlphaFoldDB" id="A0A0P8JWA6"/>
<reference evidence="3 4" key="2">
    <citation type="journal article" date="2017" name="PLoS ONE">
        <title>Genomic and phenotypic characterisation of fluoroquinolone resistance mechanisms in Enterobacteriaceae in Durban, South Africa.</title>
        <authorList>
            <person name="Osei Sekyere J."/>
            <person name="Amoako D.G."/>
        </authorList>
    </citation>
    <scope>NUCLEOTIDE SEQUENCE [LARGE SCALE GENOMIC DNA]</scope>
    <source>
        <strain evidence="3 4">ST62:944112508</strain>
    </source>
</reference>
<dbReference type="Gene3D" id="2.30.30.830">
    <property type="match status" value="1"/>
</dbReference>